<gene>
    <name evidence="2" type="ORF">BJ980_002273</name>
</gene>
<dbReference type="RefSeq" id="WP_179502408.1">
    <property type="nucleotide sequence ID" value="NZ_JACCAA010000001.1"/>
</dbReference>
<dbReference type="Proteomes" id="UP000540656">
    <property type="component" value="Unassembled WGS sequence"/>
</dbReference>
<proteinExistence type="predicted"/>
<sequence>MTTALQVWGLWDCEELLSVHLTHADAIDARNEHLTRCRCFTDDQDAISVAVQIRSIRLPEEFAPVENPGQDTKTGHHGQVTSRPGTAQPRHHGGGGRHDCQ</sequence>
<organism evidence="2 3">
    <name type="scientific">Nocardioides daedukensis</name>
    <dbReference type="NCBI Taxonomy" id="634462"/>
    <lineage>
        <taxon>Bacteria</taxon>
        <taxon>Bacillati</taxon>
        <taxon>Actinomycetota</taxon>
        <taxon>Actinomycetes</taxon>
        <taxon>Propionibacteriales</taxon>
        <taxon>Nocardioidaceae</taxon>
        <taxon>Nocardioides</taxon>
    </lineage>
</organism>
<keyword evidence="3" id="KW-1185">Reference proteome</keyword>
<evidence type="ECO:0000313" key="2">
    <source>
        <dbReference type="EMBL" id="NYG59350.1"/>
    </source>
</evidence>
<feature type="region of interest" description="Disordered" evidence="1">
    <location>
        <begin position="61"/>
        <end position="101"/>
    </location>
</feature>
<accession>A0A7Y9RZX4</accession>
<reference evidence="2 3" key="1">
    <citation type="submission" date="2020-07" db="EMBL/GenBank/DDBJ databases">
        <title>Sequencing the genomes of 1000 actinobacteria strains.</title>
        <authorList>
            <person name="Klenk H.-P."/>
        </authorList>
    </citation>
    <scope>NUCLEOTIDE SEQUENCE [LARGE SCALE GENOMIC DNA]</scope>
    <source>
        <strain evidence="2 3">DSM 23819</strain>
    </source>
</reference>
<protein>
    <submittedName>
        <fullName evidence="2">Uncharacterized protein</fullName>
    </submittedName>
</protein>
<evidence type="ECO:0000256" key="1">
    <source>
        <dbReference type="SAM" id="MobiDB-lite"/>
    </source>
</evidence>
<comment type="caution">
    <text evidence="2">The sequence shown here is derived from an EMBL/GenBank/DDBJ whole genome shotgun (WGS) entry which is preliminary data.</text>
</comment>
<evidence type="ECO:0000313" key="3">
    <source>
        <dbReference type="Proteomes" id="UP000540656"/>
    </source>
</evidence>
<dbReference type="EMBL" id="JACCAA010000001">
    <property type="protein sequence ID" value="NYG59350.1"/>
    <property type="molecule type" value="Genomic_DNA"/>
</dbReference>
<dbReference type="AlphaFoldDB" id="A0A7Y9RZX4"/>
<name>A0A7Y9RZX4_9ACTN</name>